<evidence type="ECO:0000256" key="3">
    <source>
        <dbReference type="ARBA" id="ARBA00022630"/>
    </source>
</evidence>
<comment type="cofactor">
    <cofactor evidence="1">
        <name>FAD</name>
        <dbReference type="ChEBI" id="CHEBI:57692"/>
    </cofactor>
</comment>
<dbReference type="InterPro" id="IPR036188">
    <property type="entry name" value="FAD/NAD-bd_sf"/>
</dbReference>
<name>A0ABP9CXM5_9ACTN</name>
<evidence type="ECO:0008006" key="10">
    <source>
        <dbReference type="Google" id="ProtNLM"/>
    </source>
</evidence>
<keyword evidence="4" id="KW-0274">FAD</keyword>
<gene>
    <name evidence="8" type="ORF">GCM10023353_32120</name>
</gene>
<evidence type="ECO:0000256" key="4">
    <source>
        <dbReference type="ARBA" id="ARBA00022827"/>
    </source>
</evidence>
<dbReference type="EMBL" id="BAABKQ010000001">
    <property type="protein sequence ID" value="GAA4821431.1"/>
    <property type="molecule type" value="Genomic_DNA"/>
</dbReference>
<accession>A0ABP9CXM5</accession>
<evidence type="ECO:0000313" key="9">
    <source>
        <dbReference type="Proteomes" id="UP001500839"/>
    </source>
</evidence>
<dbReference type="InterPro" id="IPR020946">
    <property type="entry name" value="Flavin_mOase-like"/>
</dbReference>
<dbReference type="PANTHER" id="PTHR43098:SF3">
    <property type="entry name" value="L-ORNITHINE N(5)-MONOOXYGENASE-RELATED"/>
    <property type="match status" value="1"/>
</dbReference>
<evidence type="ECO:0000256" key="2">
    <source>
        <dbReference type="ARBA" id="ARBA00010139"/>
    </source>
</evidence>
<sequence length="396" mass="42214">MIFATGSLSQANAPEFPGASGYRGRLLHTADWPGDADLRGKRVGVIGTGSSGVQAIPALAEQATQLTVFQRTAGYVVPARNHPLAPTETDTIEADYPTRRQALRESYGGWHLPPPLGPVAEVPRDEGLAELQRRWAIGGLCVQSAFSDVMTNPEANAVVADFVRGKIRAAVDDPATAEALCPQHFPIGAKRLCVGTDYYETYNRDNVELVDLRATPIETFTPDGIRTSARDFGLDAVVLATGFDAMTGALSRIDIRGRGGRRLRDAWAAGPRTYLGVSVAGFPNMFVLAGPGSPSVMSNVVVSIEQHVEWVRDLLAHLTDAGAGTVEATAEAQDRWVELGNQIAAGTLYPQADSWYLGANVRGKPRVFMPFLGGVGTYRGICDGVAADGYKGFTLG</sequence>
<dbReference type="Pfam" id="PF00743">
    <property type="entry name" value="FMO-like"/>
    <property type="match status" value="1"/>
</dbReference>
<comment type="caution">
    <text evidence="8">The sequence shown here is derived from an EMBL/GenBank/DDBJ whole genome shotgun (WGS) entry which is preliminary data.</text>
</comment>
<keyword evidence="3" id="KW-0285">Flavoprotein</keyword>
<organism evidence="8 9">
    <name type="scientific">Tomitella cavernea</name>
    <dbReference type="NCBI Taxonomy" id="1387982"/>
    <lineage>
        <taxon>Bacteria</taxon>
        <taxon>Bacillati</taxon>
        <taxon>Actinomycetota</taxon>
        <taxon>Actinomycetes</taxon>
        <taxon>Mycobacteriales</taxon>
        <taxon>Tomitella</taxon>
    </lineage>
</organism>
<protein>
    <recommendedName>
        <fullName evidence="10">Cyclohexanone monooxygenase</fullName>
    </recommendedName>
</protein>
<evidence type="ECO:0000256" key="5">
    <source>
        <dbReference type="ARBA" id="ARBA00022857"/>
    </source>
</evidence>
<keyword evidence="7" id="KW-0503">Monooxygenase</keyword>
<dbReference type="PANTHER" id="PTHR43098">
    <property type="entry name" value="L-ORNITHINE N(5)-MONOOXYGENASE-RELATED"/>
    <property type="match status" value="1"/>
</dbReference>
<proteinExistence type="inferred from homology"/>
<evidence type="ECO:0000256" key="6">
    <source>
        <dbReference type="ARBA" id="ARBA00023002"/>
    </source>
</evidence>
<keyword evidence="6" id="KW-0560">Oxidoreductase</keyword>
<keyword evidence="9" id="KW-1185">Reference proteome</keyword>
<comment type="similarity">
    <text evidence="2">Belongs to the FAD-binding monooxygenase family.</text>
</comment>
<keyword evidence="5" id="KW-0521">NADP</keyword>
<evidence type="ECO:0000313" key="8">
    <source>
        <dbReference type="EMBL" id="GAA4821431.1"/>
    </source>
</evidence>
<dbReference type="SUPFAM" id="SSF51905">
    <property type="entry name" value="FAD/NAD(P)-binding domain"/>
    <property type="match status" value="2"/>
</dbReference>
<evidence type="ECO:0000256" key="7">
    <source>
        <dbReference type="ARBA" id="ARBA00023033"/>
    </source>
</evidence>
<dbReference type="Gene3D" id="3.50.50.60">
    <property type="entry name" value="FAD/NAD(P)-binding domain"/>
    <property type="match status" value="2"/>
</dbReference>
<dbReference type="InterPro" id="IPR050775">
    <property type="entry name" value="FAD-binding_Monooxygenases"/>
</dbReference>
<evidence type="ECO:0000256" key="1">
    <source>
        <dbReference type="ARBA" id="ARBA00001974"/>
    </source>
</evidence>
<dbReference type="Proteomes" id="UP001500839">
    <property type="component" value="Unassembled WGS sequence"/>
</dbReference>
<reference evidence="9" key="1">
    <citation type="journal article" date="2019" name="Int. J. Syst. Evol. Microbiol.">
        <title>The Global Catalogue of Microorganisms (GCM) 10K type strain sequencing project: providing services to taxonomists for standard genome sequencing and annotation.</title>
        <authorList>
            <consortium name="The Broad Institute Genomics Platform"/>
            <consortium name="The Broad Institute Genome Sequencing Center for Infectious Disease"/>
            <person name="Wu L."/>
            <person name="Ma J."/>
        </authorList>
    </citation>
    <scope>NUCLEOTIDE SEQUENCE [LARGE SCALE GENOMIC DNA]</scope>
    <source>
        <strain evidence="9">JCM 18542</strain>
    </source>
</reference>